<comment type="caution">
    <text evidence="1">The sequence shown here is derived from an EMBL/GenBank/DDBJ whole genome shotgun (WGS) entry which is preliminary data.</text>
</comment>
<evidence type="ECO:0000313" key="2">
    <source>
        <dbReference type="Proteomes" id="UP000786693"/>
    </source>
</evidence>
<dbReference type="Proteomes" id="UP000786693">
    <property type="component" value="Unassembled WGS sequence"/>
</dbReference>
<sequence length="237" mass="26854">MARQANKNSGTVRVWYAAGSTNPSAVKPIWPVGFHDIDQEKLTRAERDEYRNAYKRKTIRYRSGEEVNREELDTSFSLIPERKKPSGPQPLMNFGGSWTIVTAETRRLLKDLKPGRLRFDPVEVLNAARTAPLWEGADLHIMQVLTCRREVLIEESYGIGKKRLDITPDGTDVFMIHSIDRHDALVVAPPERGGAEMWLDDRLMGALFMSDRVATALKAAKLTRGWSLKRCVVKAVH</sequence>
<protein>
    <submittedName>
        <fullName evidence="1">Uncharacterized protein</fullName>
    </submittedName>
</protein>
<dbReference type="EMBL" id="BPFH01000002">
    <property type="protein sequence ID" value="GIT94351.1"/>
    <property type="molecule type" value="Genomic_DNA"/>
</dbReference>
<organism evidence="1 2">
    <name type="scientific">Jannaschia pagri</name>
    <dbReference type="NCBI Taxonomy" id="2829797"/>
    <lineage>
        <taxon>Bacteria</taxon>
        <taxon>Pseudomonadati</taxon>
        <taxon>Pseudomonadota</taxon>
        <taxon>Alphaproteobacteria</taxon>
        <taxon>Rhodobacterales</taxon>
        <taxon>Roseobacteraceae</taxon>
        <taxon>Jannaschia</taxon>
    </lineage>
</organism>
<proteinExistence type="predicted"/>
<gene>
    <name evidence="1" type="ORF">JANAI62_09740</name>
</gene>
<accession>A0ABQ4NJ59</accession>
<evidence type="ECO:0000313" key="1">
    <source>
        <dbReference type="EMBL" id="GIT94351.1"/>
    </source>
</evidence>
<reference evidence="1 2" key="1">
    <citation type="submission" date="2021-05" db="EMBL/GenBank/DDBJ databases">
        <title>Bacteria Genome sequencing.</title>
        <authorList>
            <person name="Takabe Y."/>
            <person name="Nakajima Y."/>
            <person name="Suzuki S."/>
            <person name="Shiozaki T."/>
        </authorList>
    </citation>
    <scope>NUCLEOTIDE SEQUENCE [LARGE SCALE GENOMIC DNA]</scope>
    <source>
        <strain evidence="1 2">AI_62</strain>
    </source>
</reference>
<keyword evidence="2" id="KW-1185">Reference proteome</keyword>
<name>A0ABQ4NJ59_9RHOB</name>